<dbReference type="STRING" id="200904.GCA_900168775_03143"/>
<organism evidence="1 2">
    <name type="scientific">Paraliobacillus ryukyuensis</name>
    <dbReference type="NCBI Taxonomy" id="200904"/>
    <lineage>
        <taxon>Bacteria</taxon>
        <taxon>Bacillati</taxon>
        <taxon>Bacillota</taxon>
        <taxon>Bacilli</taxon>
        <taxon>Bacillales</taxon>
        <taxon>Bacillaceae</taxon>
        <taxon>Paraliobacillus</taxon>
    </lineage>
</organism>
<proteinExistence type="predicted"/>
<reference evidence="1 2" key="1">
    <citation type="submission" date="2018-06" db="EMBL/GenBank/DDBJ databases">
        <title>Genomic Encyclopedia of Type Strains, Phase IV (KMG-IV): sequencing the most valuable type-strain genomes for metagenomic binning, comparative biology and taxonomic classification.</title>
        <authorList>
            <person name="Goeker M."/>
        </authorList>
    </citation>
    <scope>NUCLEOTIDE SEQUENCE [LARGE SCALE GENOMIC DNA]</scope>
    <source>
        <strain evidence="1 2">DSM 15140</strain>
    </source>
</reference>
<protein>
    <submittedName>
        <fullName evidence="1">Uncharacterized protein</fullName>
    </submittedName>
</protein>
<dbReference type="AlphaFoldDB" id="A0A366DPQ6"/>
<sequence>MRFETRDYYPYLGQNLSIEEMEDRIIADTKLQKELREKESEAEFSPFSFKMILSPERKDKKKLPPKPVKKSRYAQQLFEIGAGWDE</sequence>
<evidence type="ECO:0000313" key="2">
    <source>
        <dbReference type="Proteomes" id="UP000252254"/>
    </source>
</evidence>
<dbReference type="RefSeq" id="WP_113870147.1">
    <property type="nucleotide sequence ID" value="NZ_BAABQN010000017.1"/>
</dbReference>
<dbReference type="Proteomes" id="UP000252254">
    <property type="component" value="Unassembled WGS sequence"/>
</dbReference>
<dbReference type="EMBL" id="QNRI01000017">
    <property type="protein sequence ID" value="RBO92052.1"/>
    <property type="molecule type" value="Genomic_DNA"/>
</dbReference>
<gene>
    <name evidence="1" type="ORF">DES48_11716</name>
</gene>
<comment type="caution">
    <text evidence="1">The sequence shown here is derived from an EMBL/GenBank/DDBJ whole genome shotgun (WGS) entry which is preliminary data.</text>
</comment>
<keyword evidence="2" id="KW-1185">Reference proteome</keyword>
<evidence type="ECO:0000313" key="1">
    <source>
        <dbReference type="EMBL" id="RBO92052.1"/>
    </source>
</evidence>
<name>A0A366DPQ6_9BACI</name>
<accession>A0A366DPQ6</accession>